<proteinExistence type="predicted"/>
<evidence type="ECO:0000313" key="3">
    <source>
        <dbReference type="EMBL" id="KAK2945294.1"/>
    </source>
</evidence>
<dbReference type="EMBL" id="JARBJD010000625">
    <property type="protein sequence ID" value="KAK2940679.1"/>
    <property type="molecule type" value="Genomic_DNA"/>
</dbReference>
<name>A0ABQ9XBL0_9EUKA</name>
<gene>
    <name evidence="5" type="ORF">BLNAU_16989</name>
    <name evidence="4" type="ORF">BLNAU_17804</name>
    <name evidence="3" type="ORF">BLNAU_19795</name>
    <name evidence="2" type="ORF">BLNAU_23228</name>
    <name evidence="1" type="ORF">BLNAU_24410</name>
</gene>
<evidence type="ECO:0000313" key="6">
    <source>
        <dbReference type="Proteomes" id="UP001281761"/>
    </source>
</evidence>
<accession>A0ABQ9XBL0</accession>
<comment type="caution">
    <text evidence="5">The sequence shown here is derived from an EMBL/GenBank/DDBJ whole genome shotgun (WGS) entry which is preliminary data.</text>
</comment>
<dbReference type="EMBL" id="JARBJD010000185">
    <property type="protein sequence ID" value="KAK2948042.1"/>
    <property type="molecule type" value="Genomic_DNA"/>
</dbReference>
<sequence length="99" mass="11605">MFFHVVLIVHEWRSTERCTDNWITLTPIDNIQEVFVVAEWRSDLDGSAWKDELIAILAHRHRLRNWCRCQPRRSKWASRVRHCEGSVGSDCGEQMGGIV</sequence>
<evidence type="ECO:0000313" key="2">
    <source>
        <dbReference type="EMBL" id="KAK2941856.1"/>
    </source>
</evidence>
<evidence type="ECO:0000313" key="1">
    <source>
        <dbReference type="EMBL" id="KAK2940679.1"/>
    </source>
</evidence>
<protein>
    <submittedName>
        <fullName evidence="5">Uncharacterized protein</fullName>
    </submittedName>
</protein>
<dbReference type="EMBL" id="JARBJD010000455">
    <property type="protein sequence ID" value="KAK2941856.1"/>
    <property type="molecule type" value="Genomic_DNA"/>
</dbReference>
<evidence type="ECO:0000313" key="4">
    <source>
        <dbReference type="EMBL" id="KAK2947243.1"/>
    </source>
</evidence>
<reference evidence="5 6" key="1">
    <citation type="journal article" date="2022" name="bioRxiv">
        <title>Genomics of Preaxostyla Flagellates Illuminates Evolutionary Transitions and the Path Towards Mitochondrial Loss.</title>
        <authorList>
            <person name="Novak L.V.F."/>
            <person name="Treitli S.C."/>
            <person name="Pyrih J."/>
            <person name="Halakuc P."/>
            <person name="Pipaliya S.V."/>
            <person name="Vacek V."/>
            <person name="Brzon O."/>
            <person name="Soukal P."/>
            <person name="Eme L."/>
            <person name="Dacks J.B."/>
            <person name="Karnkowska A."/>
            <person name="Elias M."/>
            <person name="Hampl V."/>
        </authorList>
    </citation>
    <scope>NUCLEOTIDE SEQUENCE [LARGE SCALE GENOMIC DNA]</scope>
    <source>
        <strain evidence="5">NAU3</strain>
        <tissue evidence="5">Gut</tissue>
    </source>
</reference>
<evidence type="ECO:0000313" key="5">
    <source>
        <dbReference type="EMBL" id="KAK2948042.1"/>
    </source>
</evidence>
<dbReference type="EMBL" id="JARBJD010000206">
    <property type="protein sequence ID" value="KAK2947243.1"/>
    <property type="molecule type" value="Genomic_DNA"/>
</dbReference>
<keyword evidence="6" id="KW-1185">Reference proteome</keyword>
<organism evidence="5 6">
    <name type="scientific">Blattamonas nauphoetae</name>
    <dbReference type="NCBI Taxonomy" id="2049346"/>
    <lineage>
        <taxon>Eukaryota</taxon>
        <taxon>Metamonada</taxon>
        <taxon>Preaxostyla</taxon>
        <taxon>Oxymonadida</taxon>
        <taxon>Blattamonas</taxon>
    </lineage>
</organism>
<dbReference type="Proteomes" id="UP001281761">
    <property type="component" value="Unassembled WGS sequence"/>
</dbReference>
<dbReference type="EMBL" id="JARBJD010000266">
    <property type="protein sequence ID" value="KAK2945294.1"/>
    <property type="molecule type" value="Genomic_DNA"/>
</dbReference>